<keyword evidence="1" id="KW-1133">Transmembrane helix</keyword>
<keyword evidence="1" id="KW-0472">Membrane</keyword>
<dbReference type="EMBL" id="FMUR01000004">
    <property type="protein sequence ID" value="SCX85058.1"/>
    <property type="molecule type" value="Genomic_DNA"/>
</dbReference>
<keyword evidence="4" id="KW-1185">Reference proteome</keyword>
<feature type="transmembrane region" description="Helical" evidence="1">
    <location>
        <begin position="380"/>
        <end position="400"/>
    </location>
</feature>
<feature type="transmembrane region" description="Helical" evidence="1">
    <location>
        <begin position="23"/>
        <end position="39"/>
    </location>
</feature>
<evidence type="ECO:0000313" key="3">
    <source>
        <dbReference type="EMBL" id="SCX85058.1"/>
    </source>
</evidence>
<feature type="transmembrane region" description="Helical" evidence="1">
    <location>
        <begin position="353"/>
        <end position="374"/>
    </location>
</feature>
<feature type="transmembrane region" description="Helical" evidence="1">
    <location>
        <begin position="117"/>
        <end position="135"/>
    </location>
</feature>
<dbReference type="OrthoDB" id="1997883at2"/>
<feature type="transmembrane region" description="Helical" evidence="1">
    <location>
        <begin position="232"/>
        <end position="254"/>
    </location>
</feature>
<feature type="transmembrane region" description="Helical" evidence="1">
    <location>
        <begin position="320"/>
        <end position="341"/>
    </location>
</feature>
<gene>
    <name evidence="3" type="ORF">SAMN02910451_00526</name>
</gene>
<evidence type="ECO:0000313" key="4">
    <source>
        <dbReference type="Proteomes" id="UP000183047"/>
    </source>
</evidence>
<feature type="transmembrane region" description="Helical" evidence="1">
    <location>
        <begin position="172"/>
        <end position="188"/>
    </location>
</feature>
<keyword evidence="3" id="KW-0328">Glycosyltransferase</keyword>
<proteinExistence type="predicted"/>
<keyword evidence="3" id="KW-0808">Transferase</keyword>
<organism evidence="3 4">
    <name type="scientific">Butyrivibrio hungatei</name>
    <dbReference type="NCBI Taxonomy" id="185008"/>
    <lineage>
        <taxon>Bacteria</taxon>
        <taxon>Bacillati</taxon>
        <taxon>Bacillota</taxon>
        <taxon>Clostridia</taxon>
        <taxon>Lachnospirales</taxon>
        <taxon>Lachnospiraceae</taxon>
        <taxon>Butyrivibrio</taxon>
    </lineage>
</organism>
<protein>
    <submittedName>
        <fullName evidence="3">Dolichyl-phosphate-mannose-protein mannosyltransferase</fullName>
    </submittedName>
</protein>
<name>A0A1G5B4H2_9FIRM</name>
<feature type="transmembrane region" description="Helical" evidence="1">
    <location>
        <begin position="439"/>
        <end position="457"/>
    </location>
</feature>
<accession>A0A1G5B4H2</accession>
<feature type="transmembrane region" description="Helical" evidence="1">
    <location>
        <begin position="194"/>
        <end position="211"/>
    </location>
</feature>
<dbReference type="Proteomes" id="UP000183047">
    <property type="component" value="Unassembled WGS sequence"/>
</dbReference>
<evidence type="ECO:0000256" key="1">
    <source>
        <dbReference type="SAM" id="Phobius"/>
    </source>
</evidence>
<evidence type="ECO:0000259" key="2">
    <source>
        <dbReference type="Pfam" id="PF13231"/>
    </source>
</evidence>
<feature type="transmembrane region" description="Helical" evidence="1">
    <location>
        <begin position="141"/>
        <end position="160"/>
    </location>
</feature>
<reference evidence="4" key="1">
    <citation type="submission" date="2016-10" db="EMBL/GenBank/DDBJ databases">
        <authorList>
            <person name="Varghese N."/>
            <person name="Submissions S."/>
        </authorList>
    </citation>
    <scope>NUCLEOTIDE SEQUENCE [LARGE SCALE GENOMIC DNA]</scope>
    <source>
        <strain evidence="4">XBD2006</strain>
    </source>
</reference>
<dbReference type="InterPro" id="IPR038731">
    <property type="entry name" value="RgtA/B/C-like"/>
</dbReference>
<sequence>MSVSAIAKTEKKINELLPKSPEGMAVTLFVIAMASYYLWRMFAISPNYDELYTFYYFISKGPLYSAVHWPLPNNHVGYSILSSMLYRFGNSYIALRGVSYVAAIANLILVYRICRKYYSHAIPFGAVVLYASMQIVNDYSVLGRGYTLATTCFLLSIYYIGYICRLGTEKKSYYFLFGGTLVLGMYIVPSSIYWVVPVWASGAIFLFINAMRSKGVYSSISENIYYGKLRKLLDTAVVSMTIVILLYMIIWLAIGSNILVTSENSGFFELSHFSVIMKAPHKAILTGMRYMISHSYIQKLSLPVFGHRIWSWFMSLLNSLVPKFSIMTLLFLLISLGCLFYECFKHFEYSRTVINLVVIVNLMFLGIVLLSLRTLPYLRVFGYIAFVIVLCVCTALERLINVSIRLYNRRKLSAKGVEGVKSHEEIETVEKGDKWYSGIGVYIPVIVIVILFIFRFFDPGFSCQIAERENNVFNTLYVAEVTKRQSIAVLDCDQQYLLKFGWNIDCNKTDVKGADCVLLDKNMFNPNYNGDDLWKFYQTYRTIDWDYLSSMHVRYENDKFILYTK</sequence>
<keyword evidence="1" id="KW-0812">Transmembrane</keyword>
<dbReference type="AlphaFoldDB" id="A0A1G5B4H2"/>
<dbReference type="Pfam" id="PF13231">
    <property type="entry name" value="PMT_2"/>
    <property type="match status" value="1"/>
</dbReference>
<feature type="domain" description="Glycosyltransferase RgtA/B/C/D-like" evidence="2">
    <location>
        <begin position="83"/>
        <end position="211"/>
    </location>
</feature>
<dbReference type="RefSeq" id="WP_074461310.1">
    <property type="nucleotide sequence ID" value="NZ_FMUR01000004.1"/>
</dbReference>
<feature type="transmembrane region" description="Helical" evidence="1">
    <location>
        <begin position="91"/>
        <end position="110"/>
    </location>
</feature>
<dbReference type="GO" id="GO:0016757">
    <property type="term" value="F:glycosyltransferase activity"/>
    <property type="evidence" value="ECO:0007669"/>
    <property type="project" value="UniProtKB-KW"/>
</dbReference>